<evidence type="ECO:0000313" key="4">
    <source>
        <dbReference type="Proteomes" id="UP000317429"/>
    </source>
</evidence>
<feature type="domain" description="Transposase IS4-like" evidence="2">
    <location>
        <begin position="126"/>
        <end position="322"/>
    </location>
</feature>
<dbReference type="EMBL" id="CP036291">
    <property type="protein sequence ID" value="QDU88942.1"/>
    <property type="molecule type" value="Genomic_DNA"/>
</dbReference>
<evidence type="ECO:0000259" key="2">
    <source>
        <dbReference type="Pfam" id="PF01609"/>
    </source>
</evidence>
<dbReference type="KEGG" id="pnd:Pla175_23260"/>
<dbReference type="PANTHER" id="PTHR33258:SF1">
    <property type="entry name" value="TRANSPOSASE INSL FOR INSERTION SEQUENCE ELEMENT IS186A-RELATED"/>
    <property type="match status" value="1"/>
</dbReference>
<sequence length="441" mass="48341">MIDAVLERFAKQAPAAVMVRALLANVLSDKELDAIFRESAERQVEGPLLFSQVVGLLHLVVTKAQPSLHAAYQQRRAELGVSIAALYQKLAGIETCVTRELVCRTAARMGAVVAELVPDAPAPLPGYEVRILDGFHLAASEHRLKETRGVRGGPLPGQALVVLDPQKKLIEDVLPWEDAHDQERAVLAELVDVLRPGQVWVCDRNFATRMWLFQTELERAYFVVRQHGQLPIEGAGRLLKQGRCETGEVLQQPATLSDGHGGQMTLRRVVVRLDRSNASGDKEIAILTNLPAEVAAAAVAELYHTRWSIEAAFGEMTLALRGEIDTLAYPKAALLGFALAVVTYNTLGVVRAATAAAYGVEKAEQVSTYYLANEVATVWEGMEIAVEGAAWDRFADLPPPALAVELKRFAQNLHLRRYQKHPRAPKKPRTAPGQTHDPYTA</sequence>
<evidence type="ECO:0000256" key="1">
    <source>
        <dbReference type="SAM" id="MobiDB-lite"/>
    </source>
</evidence>
<dbReference type="PANTHER" id="PTHR33258">
    <property type="entry name" value="TRANSPOSASE INSL FOR INSERTION SEQUENCE ELEMENT IS186A-RELATED"/>
    <property type="match status" value="1"/>
</dbReference>
<dbReference type="OrthoDB" id="231179at2"/>
<dbReference type="GO" id="GO:0004803">
    <property type="term" value="F:transposase activity"/>
    <property type="evidence" value="ECO:0007669"/>
    <property type="project" value="InterPro"/>
</dbReference>
<gene>
    <name evidence="3" type="ORF">Pla175_23260</name>
</gene>
<accession>A0A518DBT7</accession>
<dbReference type="InterPro" id="IPR012337">
    <property type="entry name" value="RNaseH-like_sf"/>
</dbReference>
<keyword evidence="4" id="KW-1185">Reference proteome</keyword>
<dbReference type="SUPFAM" id="SSF53098">
    <property type="entry name" value="Ribonuclease H-like"/>
    <property type="match status" value="1"/>
</dbReference>
<dbReference type="Proteomes" id="UP000317429">
    <property type="component" value="Chromosome"/>
</dbReference>
<dbReference type="RefSeq" id="WP_145284517.1">
    <property type="nucleotide sequence ID" value="NZ_CP036291.1"/>
</dbReference>
<feature type="region of interest" description="Disordered" evidence="1">
    <location>
        <begin position="419"/>
        <end position="441"/>
    </location>
</feature>
<proteinExistence type="predicted"/>
<dbReference type="InterPro" id="IPR002559">
    <property type="entry name" value="Transposase_11"/>
</dbReference>
<feature type="compositionally biased region" description="Basic residues" evidence="1">
    <location>
        <begin position="419"/>
        <end position="429"/>
    </location>
</feature>
<reference evidence="3 4" key="1">
    <citation type="submission" date="2019-02" db="EMBL/GenBank/DDBJ databases">
        <title>Deep-cultivation of Planctomycetes and their phenomic and genomic characterization uncovers novel biology.</title>
        <authorList>
            <person name="Wiegand S."/>
            <person name="Jogler M."/>
            <person name="Boedeker C."/>
            <person name="Pinto D."/>
            <person name="Vollmers J."/>
            <person name="Rivas-Marin E."/>
            <person name="Kohn T."/>
            <person name="Peeters S.H."/>
            <person name="Heuer A."/>
            <person name="Rast P."/>
            <person name="Oberbeckmann S."/>
            <person name="Bunk B."/>
            <person name="Jeske O."/>
            <person name="Meyerdierks A."/>
            <person name="Storesund J.E."/>
            <person name="Kallscheuer N."/>
            <person name="Luecker S."/>
            <person name="Lage O.M."/>
            <person name="Pohl T."/>
            <person name="Merkel B.J."/>
            <person name="Hornburger P."/>
            <person name="Mueller R.-W."/>
            <person name="Bruemmer F."/>
            <person name="Labrenz M."/>
            <person name="Spormann A.M."/>
            <person name="Op den Camp H."/>
            <person name="Overmann J."/>
            <person name="Amann R."/>
            <person name="Jetten M.S.M."/>
            <person name="Mascher T."/>
            <person name="Medema M.H."/>
            <person name="Devos D.P."/>
            <person name="Kaster A.-K."/>
            <person name="Ovreas L."/>
            <person name="Rohde M."/>
            <person name="Galperin M.Y."/>
            <person name="Jogler C."/>
        </authorList>
    </citation>
    <scope>NUCLEOTIDE SEQUENCE [LARGE SCALE GENOMIC DNA]</scope>
    <source>
        <strain evidence="3 4">Pla175</strain>
    </source>
</reference>
<organism evidence="3 4">
    <name type="scientific">Pirellulimonas nuda</name>
    <dbReference type="NCBI Taxonomy" id="2528009"/>
    <lineage>
        <taxon>Bacteria</taxon>
        <taxon>Pseudomonadati</taxon>
        <taxon>Planctomycetota</taxon>
        <taxon>Planctomycetia</taxon>
        <taxon>Pirellulales</taxon>
        <taxon>Lacipirellulaceae</taxon>
        <taxon>Pirellulimonas</taxon>
    </lineage>
</organism>
<protein>
    <recommendedName>
        <fullName evidence="2">Transposase IS4-like domain-containing protein</fullName>
    </recommendedName>
</protein>
<evidence type="ECO:0000313" key="3">
    <source>
        <dbReference type="EMBL" id="QDU88942.1"/>
    </source>
</evidence>
<dbReference type="AlphaFoldDB" id="A0A518DBT7"/>
<dbReference type="GO" id="GO:0006313">
    <property type="term" value="P:DNA transposition"/>
    <property type="evidence" value="ECO:0007669"/>
    <property type="project" value="InterPro"/>
</dbReference>
<dbReference type="GO" id="GO:0003677">
    <property type="term" value="F:DNA binding"/>
    <property type="evidence" value="ECO:0007669"/>
    <property type="project" value="InterPro"/>
</dbReference>
<dbReference type="Pfam" id="PF01609">
    <property type="entry name" value="DDE_Tnp_1"/>
    <property type="match status" value="1"/>
</dbReference>
<name>A0A518DBT7_9BACT</name>